<dbReference type="EMBL" id="KV748869">
    <property type="protein sequence ID" value="OCL12518.1"/>
    <property type="molecule type" value="Genomic_DNA"/>
</dbReference>
<keyword evidence="3" id="KW-1185">Reference proteome</keyword>
<feature type="signal peptide" evidence="1">
    <location>
        <begin position="1"/>
        <end position="17"/>
    </location>
</feature>
<reference evidence="2 3" key="1">
    <citation type="journal article" date="2016" name="Nat. Commun.">
        <title>Ectomycorrhizal ecology is imprinted in the genome of the dominant symbiotic fungus Cenococcum geophilum.</title>
        <authorList>
            <consortium name="DOE Joint Genome Institute"/>
            <person name="Peter M."/>
            <person name="Kohler A."/>
            <person name="Ohm R.A."/>
            <person name="Kuo A."/>
            <person name="Krutzmann J."/>
            <person name="Morin E."/>
            <person name="Arend M."/>
            <person name="Barry K.W."/>
            <person name="Binder M."/>
            <person name="Choi C."/>
            <person name="Clum A."/>
            <person name="Copeland A."/>
            <person name="Grisel N."/>
            <person name="Haridas S."/>
            <person name="Kipfer T."/>
            <person name="LaButti K."/>
            <person name="Lindquist E."/>
            <person name="Lipzen A."/>
            <person name="Maire R."/>
            <person name="Meier B."/>
            <person name="Mihaltcheva S."/>
            <person name="Molinier V."/>
            <person name="Murat C."/>
            <person name="Poggeler S."/>
            <person name="Quandt C.A."/>
            <person name="Sperisen C."/>
            <person name="Tritt A."/>
            <person name="Tisserant E."/>
            <person name="Crous P.W."/>
            <person name="Henrissat B."/>
            <person name="Nehls U."/>
            <person name="Egli S."/>
            <person name="Spatafora J.W."/>
            <person name="Grigoriev I.V."/>
            <person name="Martin F.M."/>
        </authorList>
    </citation>
    <scope>NUCLEOTIDE SEQUENCE [LARGE SCALE GENOMIC DNA]</scope>
    <source>
        <strain evidence="2 3">CBS 207.34</strain>
    </source>
</reference>
<gene>
    <name evidence="2" type="ORF">AOQ84DRAFT_285019</name>
</gene>
<proteinExistence type="predicted"/>
<dbReference type="Proteomes" id="UP000250140">
    <property type="component" value="Unassembled WGS sequence"/>
</dbReference>
<keyword evidence="1" id="KW-0732">Signal</keyword>
<evidence type="ECO:0000313" key="2">
    <source>
        <dbReference type="EMBL" id="OCL12518.1"/>
    </source>
</evidence>
<accession>A0A8E2F8Z4</accession>
<name>A0A8E2F8Z4_9PEZI</name>
<dbReference type="OrthoDB" id="1733656at2759"/>
<feature type="chain" id="PRO_5034914242" evidence="1">
    <location>
        <begin position="18"/>
        <end position="243"/>
    </location>
</feature>
<evidence type="ECO:0000313" key="3">
    <source>
        <dbReference type="Proteomes" id="UP000250140"/>
    </source>
</evidence>
<sequence>MRFSSTILLALPALVLAQEQIPLGEKVKGWINKAQSYVSSAVPAVPSPMDAGAAKVAKRVEHILTLDNWKSVLIANPSTTAAGPEDWMVYITGGNKTCYGVCGNATKAWNESVAILSASPTAPSFAVLDCENEPLLCNSWAVGPPTVYYMSIPRPLADQSSPAPTVRYIPLNRTSVTASDIVALSAKKTYQETEPYEGIWHPFNGLLAEYNLSLPIAYVSWGMSKMPSWLPMIAISFLSRTFM</sequence>
<organism evidence="2 3">
    <name type="scientific">Glonium stellatum</name>
    <dbReference type="NCBI Taxonomy" id="574774"/>
    <lineage>
        <taxon>Eukaryota</taxon>
        <taxon>Fungi</taxon>
        <taxon>Dikarya</taxon>
        <taxon>Ascomycota</taxon>
        <taxon>Pezizomycotina</taxon>
        <taxon>Dothideomycetes</taxon>
        <taxon>Pleosporomycetidae</taxon>
        <taxon>Gloniales</taxon>
        <taxon>Gloniaceae</taxon>
        <taxon>Glonium</taxon>
    </lineage>
</organism>
<dbReference type="AlphaFoldDB" id="A0A8E2F8Z4"/>
<protein>
    <submittedName>
        <fullName evidence="2">Uncharacterized protein</fullName>
    </submittedName>
</protein>
<evidence type="ECO:0000256" key="1">
    <source>
        <dbReference type="SAM" id="SignalP"/>
    </source>
</evidence>